<feature type="compositionally biased region" description="Basic and acidic residues" evidence="1">
    <location>
        <begin position="164"/>
        <end position="174"/>
    </location>
</feature>
<feature type="region of interest" description="Disordered" evidence="1">
    <location>
        <begin position="144"/>
        <end position="174"/>
    </location>
</feature>
<dbReference type="PANTHER" id="PTHR11439:SF467">
    <property type="entry name" value="INTEGRASE CATALYTIC DOMAIN-CONTAINING PROTEIN"/>
    <property type="match status" value="1"/>
</dbReference>
<proteinExistence type="predicted"/>
<dbReference type="EMBL" id="OZ034814">
    <property type="protein sequence ID" value="CAL1358933.1"/>
    <property type="molecule type" value="Genomic_DNA"/>
</dbReference>
<feature type="region of interest" description="Disordered" evidence="1">
    <location>
        <begin position="97"/>
        <end position="121"/>
    </location>
</feature>
<feature type="domain" description="Reverse transcriptase Ty1/copia-type" evidence="2">
    <location>
        <begin position="221"/>
        <end position="466"/>
    </location>
</feature>
<name>A0AAV2CQX5_9ROSI</name>
<evidence type="ECO:0000313" key="5">
    <source>
        <dbReference type="Proteomes" id="UP001497516"/>
    </source>
</evidence>
<feature type="compositionally biased region" description="Basic and acidic residues" evidence="1">
    <location>
        <begin position="99"/>
        <end position="108"/>
    </location>
</feature>
<reference evidence="4 5" key="1">
    <citation type="submission" date="2024-04" db="EMBL/GenBank/DDBJ databases">
        <authorList>
            <person name="Fracassetti M."/>
        </authorList>
    </citation>
    <scope>NUCLEOTIDE SEQUENCE [LARGE SCALE GENOMIC DNA]</scope>
</reference>
<dbReference type="InterPro" id="IPR057670">
    <property type="entry name" value="SH3_retrovirus"/>
</dbReference>
<accession>A0AAV2CQX5</accession>
<dbReference type="Pfam" id="PF07727">
    <property type="entry name" value="RVT_2"/>
    <property type="match status" value="1"/>
</dbReference>
<dbReference type="PANTHER" id="PTHR11439">
    <property type="entry name" value="GAG-POL-RELATED RETROTRANSPOSON"/>
    <property type="match status" value="1"/>
</dbReference>
<evidence type="ECO:0008006" key="6">
    <source>
        <dbReference type="Google" id="ProtNLM"/>
    </source>
</evidence>
<sequence>MRTAVDLINLSPSVPLEGDVPQRVWTGKEVSYEHLRVFGCKAYVHVPKDERAKLDDKAKPCIFMGYGREEFGFRLWDPIARKIVRSRDVIFLEDETSEDVERVEKEKNTAAGPVNLEPISPSQMHENVEEVVHDEPQGALDQEVQGEEQLEQEEQVEEEQPLSEPRKSTRDRKASTWYSPHEYLLLTDGGEPEYYQEAMSHEDKEELNKAMQEEMKSLQENHTYDLVKLPKGKRSLKNKWVYKLKTEETSSKPRFRARLVVKGFNQKKGVDFEEIFSPVVKMSSIRVVLGLAASLDLEVEQLDVKTAFLHGDLEEEIYMDQPEGFEVKGKEDLVCRLRKSLYGLKQAPRQWYKKFDSFMVKNGYARTTSDHCVFVKYFAENDFIILLLYVDDMLIMGRNVGEIDRLKKELSKSFAMKDLGPAKQILGMRISRDRRNGKFWLSQERYIERVLERFKMSKAKAVSTPLGGHFKLSVKHCPTSDEEKEVMKNVPYASVVGSLMYAMICTRPDLANAVGIVSRFLSNPGKEHWRAVKWILRYLRGNSRVCLCFGNGKTILDGYADANMAGDVDSRKSTSGYMMTFAGAAVSWQSKLQKCVALSTTEAEYIAVTEACKKMLWLKKFLQELGIKQERYVLYCDSQSAIHLCKNPTFH</sequence>
<evidence type="ECO:0000313" key="4">
    <source>
        <dbReference type="EMBL" id="CAL1358933.1"/>
    </source>
</evidence>
<gene>
    <name evidence="4" type="ORF">LTRI10_LOCUS6455</name>
</gene>
<dbReference type="Proteomes" id="UP001497516">
    <property type="component" value="Chromosome 10"/>
</dbReference>
<evidence type="ECO:0000259" key="2">
    <source>
        <dbReference type="Pfam" id="PF07727"/>
    </source>
</evidence>
<evidence type="ECO:0000256" key="1">
    <source>
        <dbReference type="SAM" id="MobiDB-lite"/>
    </source>
</evidence>
<evidence type="ECO:0000259" key="3">
    <source>
        <dbReference type="Pfam" id="PF25597"/>
    </source>
</evidence>
<dbReference type="InterPro" id="IPR013103">
    <property type="entry name" value="RVT_2"/>
</dbReference>
<dbReference type="InterPro" id="IPR043502">
    <property type="entry name" value="DNA/RNA_pol_sf"/>
</dbReference>
<dbReference type="CDD" id="cd09272">
    <property type="entry name" value="RNase_HI_RT_Ty1"/>
    <property type="match status" value="1"/>
</dbReference>
<feature type="domain" description="Retroviral polymerase SH3-like" evidence="3">
    <location>
        <begin position="40"/>
        <end position="99"/>
    </location>
</feature>
<dbReference type="Pfam" id="PF25597">
    <property type="entry name" value="SH3_retrovirus"/>
    <property type="match status" value="1"/>
</dbReference>
<dbReference type="AlphaFoldDB" id="A0AAV2CQX5"/>
<organism evidence="4 5">
    <name type="scientific">Linum trigynum</name>
    <dbReference type="NCBI Taxonomy" id="586398"/>
    <lineage>
        <taxon>Eukaryota</taxon>
        <taxon>Viridiplantae</taxon>
        <taxon>Streptophyta</taxon>
        <taxon>Embryophyta</taxon>
        <taxon>Tracheophyta</taxon>
        <taxon>Spermatophyta</taxon>
        <taxon>Magnoliopsida</taxon>
        <taxon>eudicotyledons</taxon>
        <taxon>Gunneridae</taxon>
        <taxon>Pentapetalae</taxon>
        <taxon>rosids</taxon>
        <taxon>fabids</taxon>
        <taxon>Malpighiales</taxon>
        <taxon>Linaceae</taxon>
        <taxon>Linum</taxon>
    </lineage>
</organism>
<protein>
    <recommendedName>
        <fullName evidence="6">Reverse transcriptase Ty1/copia-type domain-containing protein</fullName>
    </recommendedName>
</protein>
<feature type="compositionally biased region" description="Acidic residues" evidence="1">
    <location>
        <begin position="144"/>
        <end position="161"/>
    </location>
</feature>
<dbReference type="SUPFAM" id="SSF56672">
    <property type="entry name" value="DNA/RNA polymerases"/>
    <property type="match status" value="1"/>
</dbReference>
<keyword evidence="5" id="KW-1185">Reference proteome</keyword>